<evidence type="ECO:0008006" key="4">
    <source>
        <dbReference type="Google" id="ProtNLM"/>
    </source>
</evidence>
<keyword evidence="1" id="KW-1133">Transmembrane helix</keyword>
<feature type="transmembrane region" description="Helical" evidence="1">
    <location>
        <begin position="86"/>
        <end position="107"/>
    </location>
</feature>
<dbReference type="STRING" id="1262585.BJI46_06775"/>
<protein>
    <recommendedName>
        <fullName evidence="4">DUF4870 domain-containing protein</fullName>
    </recommendedName>
</protein>
<reference evidence="2 3" key="1">
    <citation type="submission" date="2016-09" db="EMBL/GenBank/DDBJ databases">
        <authorList>
            <person name="Capua I."/>
            <person name="De Benedictis P."/>
            <person name="Joannis T."/>
            <person name="Lombin L.H."/>
            <person name="Cattoli G."/>
        </authorList>
    </citation>
    <scope>NUCLEOTIDE SEQUENCE [LARGE SCALE GENOMIC DNA]</scope>
    <source>
        <strain evidence="2 3">ANC 4671</strain>
    </source>
</reference>
<name>A0A1E7QWU3_9GAMM</name>
<proteinExistence type="predicted"/>
<gene>
    <name evidence="2" type="ORF">BJI46_06775</name>
</gene>
<keyword evidence="1" id="KW-0812">Transmembrane</keyword>
<dbReference type="EMBL" id="MKKK01000074">
    <property type="protein sequence ID" value="OEY91436.1"/>
    <property type="molecule type" value="Genomic_DNA"/>
</dbReference>
<sequence length="125" mass="14843">MGQEQQKKQEKLVLVTYLFMLLSIFTIIPVVITYWLAVKASYFPDTEVWLNSHAFWIARNLLIFLCIAVFSALWFIPLAFFMWDQYIWVTACTIAGVVFALIAWLYLVNTWLKGIMRFFKRKPVY</sequence>
<accession>A0A1E7QWU3</accession>
<keyword evidence="1" id="KW-0472">Membrane</keyword>
<evidence type="ECO:0000256" key="1">
    <source>
        <dbReference type="SAM" id="Phobius"/>
    </source>
</evidence>
<organism evidence="2 3">
    <name type="scientific">Acinetobacter qingfengensis</name>
    <dbReference type="NCBI Taxonomy" id="1262585"/>
    <lineage>
        <taxon>Bacteria</taxon>
        <taxon>Pseudomonadati</taxon>
        <taxon>Pseudomonadota</taxon>
        <taxon>Gammaproteobacteria</taxon>
        <taxon>Moraxellales</taxon>
        <taxon>Moraxellaceae</taxon>
        <taxon>Acinetobacter</taxon>
    </lineage>
</organism>
<evidence type="ECO:0000313" key="2">
    <source>
        <dbReference type="EMBL" id="OEY91436.1"/>
    </source>
</evidence>
<dbReference type="AlphaFoldDB" id="A0A1E7QWU3"/>
<feature type="transmembrane region" description="Helical" evidence="1">
    <location>
        <begin position="57"/>
        <end position="79"/>
    </location>
</feature>
<evidence type="ECO:0000313" key="3">
    <source>
        <dbReference type="Proteomes" id="UP000185895"/>
    </source>
</evidence>
<dbReference type="Proteomes" id="UP000185895">
    <property type="component" value="Unassembled WGS sequence"/>
</dbReference>
<dbReference type="RefSeq" id="WP_070071052.1">
    <property type="nucleotide sequence ID" value="NZ_MKKK01000074.1"/>
</dbReference>
<feature type="transmembrane region" description="Helical" evidence="1">
    <location>
        <begin position="12"/>
        <end position="37"/>
    </location>
</feature>
<dbReference type="OrthoDB" id="6704960at2"/>
<keyword evidence="3" id="KW-1185">Reference proteome</keyword>
<comment type="caution">
    <text evidence="2">The sequence shown here is derived from an EMBL/GenBank/DDBJ whole genome shotgun (WGS) entry which is preliminary data.</text>
</comment>